<keyword evidence="2" id="KW-1185">Reference proteome</keyword>
<dbReference type="HOGENOM" id="CLU_3340979_0_0_12"/>
<evidence type="ECO:0000313" key="2">
    <source>
        <dbReference type="Proteomes" id="UP000008522"/>
    </source>
</evidence>
<sequence length="37" mass="4690">MLTQKDLIKEYQNNLKKISEWQEWYKINTSSNYFYNK</sequence>
<proteinExistence type="predicted"/>
<organism evidence="1 2">
    <name type="scientific">Brachyspira intermedia (strain ATCC 51140 / PWS/A)</name>
    <name type="common">Serpulina intermedia</name>
    <dbReference type="NCBI Taxonomy" id="1045858"/>
    <lineage>
        <taxon>Bacteria</taxon>
        <taxon>Pseudomonadati</taxon>
        <taxon>Spirochaetota</taxon>
        <taxon>Spirochaetia</taxon>
        <taxon>Brachyspirales</taxon>
        <taxon>Brachyspiraceae</taxon>
        <taxon>Brachyspira</taxon>
    </lineage>
</organism>
<dbReference type="PATRIC" id="fig|1045858.4.peg.1525"/>
<dbReference type="AlphaFoldDB" id="G0EQP4"/>
<gene>
    <name evidence="1" type="ordered locus">Bint_1526</name>
</gene>
<dbReference type="EMBL" id="CP002874">
    <property type="protein sequence ID" value="AEM22145.1"/>
    <property type="molecule type" value="Genomic_DNA"/>
</dbReference>
<protein>
    <submittedName>
        <fullName evidence="1">Uncharacterized protein</fullName>
    </submittedName>
</protein>
<dbReference type="Proteomes" id="UP000008522">
    <property type="component" value="Chromosome"/>
</dbReference>
<evidence type="ECO:0000313" key="1">
    <source>
        <dbReference type="EMBL" id="AEM22145.1"/>
    </source>
</evidence>
<name>G0EQP4_BRAIP</name>
<dbReference type="KEGG" id="bip:Bint_1526"/>
<reference evidence="1 2" key="1">
    <citation type="journal article" date="2011" name="BMC Genomics">
        <title>Complete genome sequence of Brachyspira intermedia reveals unique genomic features in Brachyspira species and phage-mediated horizontal gene transfer.</title>
        <authorList>
            <person name="Hafstrom T."/>
            <person name="Jansson D.S."/>
            <person name="Segerman B."/>
        </authorList>
    </citation>
    <scope>NUCLEOTIDE SEQUENCE [LARGE SCALE GENOMIC DNA]</scope>
    <source>
        <strain evidence="2">ATCC 51140 / PWS/A</strain>
    </source>
</reference>
<accession>G0EQP4</accession>